<reference evidence="1 2" key="1">
    <citation type="submission" date="2021-04" db="EMBL/GenBank/DDBJ databases">
        <title>Whole genome sequence analysis of a thiophenic sulfur metabolizing bacteria.</title>
        <authorList>
            <person name="Akhtar N."/>
            <person name="Akram J."/>
            <person name="Aslam A."/>
        </authorList>
    </citation>
    <scope>NUCLEOTIDE SEQUENCE [LARGE SCALE GENOMIC DNA]</scope>
    <source>
        <strain evidence="1 2">3OW</strain>
    </source>
</reference>
<gene>
    <name evidence="1" type="ORF">KFZ73_16900</name>
</gene>
<sequence length="259" mass="28899">MSYQRWRIHWESPTIGFDVKDGPDTPERRAVELATFLSAVTTGSQWFVGVGSETGYQTAELPNSPEAAGKVLLDHFRAHRDRGIVHLECHGDYQCGLVYSDGKATVNDLSAIADPNGITAAVTQWYSIARKAWAVTESFAVSIEQREMQHARERSQLLSDIEVESLIRGEVPPPRPRPNTLSPVSTVGWLNTVRRANLKFPERLIHGIHWTPIESSEYDFLQLGEAPEDFTFEMAESVHQACGNPTLEEMRSALAALRA</sequence>
<comment type="caution">
    <text evidence="1">The sequence shown here is derived from an EMBL/GenBank/DDBJ whole genome shotgun (WGS) entry which is preliminary data.</text>
</comment>
<dbReference type="Proteomes" id="UP000676853">
    <property type="component" value="Unassembled WGS sequence"/>
</dbReference>
<dbReference type="EMBL" id="JAGXOE010000045">
    <property type="protein sequence ID" value="MBS4102911.1"/>
    <property type="molecule type" value="Genomic_DNA"/>
</dbReference>
<evidence type="ECO:0000313" key="1">
    <source>
        <dbReference type="EMBL" id="MBS4102911.1"/>
    </source>
</evidence>
<keyword evidence="2" id="KW-1185">Reference proteome</keyword>
<accession>A0ABS5NF28</accession>
<dbReference type="RefSeq" id="WP_212554455.1">
    <property type="nucleotide sequence ID" value="NZ_JAGXOE010000045.1"/>
</dbReference>
<organism evidence="1 2">
    <name type="scientific">Tsukamurella paurometabola</name>
    <name type="common">Corynebacterium paurometabolum</name>
    <dbReference type="NCBI Taxonomy" id="2061"/>
    <lineage>
        <taxon>Bacteria</taxon>
        <taxon>Bacillati</taxon>
        <taxon>Actinomycetota</taxon>
        <taxon>Actinomycetes</taxon>
        <taxon>Mycobacteriales</taxon>
        <taxon>Tsukamurellaceae</taxon>
        <taxon>Tsukamurella</taxon>
    </lineage>
</organism>
<name>A0ABS5NF28_TSUPA</name>
<evidence type="ECO:0000313" key="2">
    <source>
        <dbReference type="Proteomes" id="UP000676853"/>
    </source>
</evidence>
<proteinExistence type="predicted"/>
<protein>
    <submittedName>
        <fullName evidence="1">Uncharacterized protein</fullName>
    </submittedName>
</protein>